<feature type="compositionally biased region" description="Pro residues" evidence="1">
    <location>
        <begin position="203"/>
        <end position="257"/>
    </location>
</feature>
<accession>A0A9W8LES1</accession>
<feature type="compositionally biased region" description="Low complexity" evidence="1">
    <location>
        <begin position="316"/>
        <end position="336"/>
    </location>
</feature>
<evidence type="ECO:0000256" key="1">
    <source>
        <dbReference type="SAM" id="MobiDB-lite"/>
    </source>
</evidence>
<feature type="transmembrane region" description="Helical" evidence="2">
    <location>
        <begin position="103"/>
        <end position="125"/>
    </location>
</feature>
<dbReference type="Proteomes" id="UP001140217">
    <property type="component" value="Unassembled WGS sequence"/>
</dbReference>
<keyword evidence="2" id="KW-0472">Membrane</keyword>
<feature type="region of interest" description="Disordered" evidence="1">
    <location>
        <begin position="402"/>
        <end position="491"/>
    </location>
</feature>
<comment type="caution">
    <text evidence="3">The sequence shown here is derived from an EMBL/GenBank/DDBJ whole genome shotgun (WGS) entry which is preliminary data.</text>
</comment>
<proteinExistence type="predicted"/>
<feature type="region of interest" description="Disordered" evidence="1">
    <location>
        <begin position="543"/>
        <end position="591"/>
    </location>
</feature>
<keyword evidence="2" id="KW-0812">Transmembrane</keyword>
<protein>
    <submittedName>
        <fullName evidence="3">Uncharacterized protein</fullName>
    </submittedName>
</protein>
<dbReference type="EMBL" id="JANBUL010000291">
    <property type="protein sequence ID" value="KAJ2777450.1"/>
    <property type="molecule type" value="Genomic_DNA"/>
</dbReference>
<feature type="compositionally biased region" description="Acidic residues" evidence="1">
    <location>
        <begin position="467"/>
        <end position="481"/>
    </location>
</feature>
<name>A0A9W8LES1_9FUNG</name>
<feature type="compositionally biased region" description="Polar residues" evidence="1">
    <location>
        <begin position="358"/>
        <end position="378"/>
    </location>
</feature>
<feature type="compositionally biased region" description="Low complexity" evidence="1">
    <location>
        <begin position="429"/>
        <end position="452"/>
    </location>
</feature>
<organism evidence="3 4">
    <name type="scientific">Coemansia javaensis</name>
    <dbReference type="NCBI Taxonomy" id="2761396"/>
    <lineage>
        <taxon>Eukaryota</taxon>
        <taxon>Fungi</taxon>
        <taxon>Fungi incertae sedis</taxon>
        <taxon>Zoopagomycota</taxon>
        <taxon>Kickxellomycotina</taxon>
        <taxon>Kickxellomycetes</taxon>
        <taxon>Kickxellales</taxon>
        <taxon>Kickxellaceae</taxon>
        <taxon>Coemansia</taxon>
    </lineage>
</organism>
<sequence length="591" mass="62878">MDSMTTEQLALHEQQYRLQQQSLAQSAEEKGEAPPGISRMSMSTDAVAHRPPGVWSNVGRMFRERGLLKYAAHFIGLCLISFMPLIFAGIAMAFSNPTPSSKVAIFLTTLAIAFVAIGFSGWLTYKRLCRAIAERDGLAEPARPASEVNIVASAADAFTPEQQHYNRDSAASQPPAVYPGGGGPPVPPLPALGKLPSLNSMINPPPYATGPSSPSPSQPPPPAPPLPQMSMPAPPAHLPPPPPPLPASGPPPAPPLPALKAAFSGDNDGIYMAPYDGRDEKGGDGAESDYYDDDGAQLYSFEKVKVQSDIPEDYKQQQQQQQGQQQQQQQQQQQGQLEHRGGASSKADIRLSAFPESQIGTWDGTSTRGWSTYDTADSAQPVRGVPSWGEEALDSQVESMLESYADSGCTSTSGPRPPPPAMPLPRPVAPAAATTATTTTTTSGGQGAAPAGQQSKEDAKRKLMAEMDSDSDGLLEDESDDAGSAGASPKHASADMDFMAARLAQALKNANNPANGSVADLHHHHHHHTDDFASIEVRTPEFSPRRAELVTTPPAQRAQVQTRQLPANPPQHFELDSITSTSTYGDPHQHQ</sequence>
<gene>
    <name evidence="3" type="ORF">H4R18_005151</name>
</gene>
<feature type="region of interest" description="Disordered" evidence="1">
    <location>
        <begin position="162"/>
        <end position="390"/>
    </location>
</feature>
<feature type="compositionally biased region" description="Basic and acidic residues" evidence="1">
    <location>
        <begin position="455"/>
        <end position="465"/>
    </location>
</feature>
<keyword evidence="4" id="KW-1185">Reference proteome</keyword>
<feature type="transmembrane region" description="Helical" evidence="2">
    <location>
        <begin position="70"/>
        <end position="91"/>
    </location>
</feature>
<feature type="compositionally biased region" description="Pro residues" evidence="1">
    <location>
        <begin position="415"/>
        <end position="428"/>
    </location>
</feature>
<dbReference type="AlphaFoldDB" id="A0A9W8LES1"/>
<evidence type="ECO:0000256" key="2">
    <source>
        <dbReference type="SAM" id="Phobius"/>
    </source>
</evidence>
<dbReference type="OrthoDB" id="5580953at2759"/>
<evidence type="ECO:0000313" key="4">
    <source>
        <dbReference type="Proteomes" id="UP001140217"/>
    </source>
</evidence>
<keyword evidence="2" id="KW-1133">Transmembrane helix</keyword>
<evidence type="ECO:0000313" key="3">
    <source>
        <dbReference type="EMBL" id="KAJ2777450.1"/>
    </source>
</evidence>
<reference evidence="3" key="1">
    <citation type="submission" date="2022-07" db="EMBL/GenBank/DDBJ databases">
        <title>Phylogenomic reconstructions and comparative analyses of Kickxellomycotina fungi.</title>
        <authorList>
            <person name="Reynolds N.K."/>
            <person name="Stajich J.E."/>
            <person name="Barry K."/>
            <person name="Grigoriev I.V."/>
            <person name="Crous P."/>
            <person name="Smith M.E."/>
        </authorList>
    </citation>
    <scope>NUCLEOTIDE SEQUENCE</scope>
    <source>
        <strain evidence="3">NBRC 105414</strain>
    </source>
</reference>
<feature type="compositionally biased region" description="Acidic residues" evidence="1">
    <location>
        <begin position="286"/>
        <end position="295"/>
    </location>
</feature>